<reference evidence="3" key="1">
    <citation type="submission" date="2019-12" db="EMBL/GenBank/DDBJ databases">
        <authorList>
            <person name="Scholes J."/>
        </authorList>
    </citation>
    <scope>NUCLEOTIDE SEQUENCE</scope>
</reference>
<protein>
    <recommendedName>
        <fullName evidence="2">DUF1985 domain-containing protein</fullName>
    </recommendedName>
</protein>
<accession>A0A9N7MRM5</accession>
<comment type="caution">
    <text evidence="3">The sequence shown here is derived from an EMBL/GenBank/DDBJ whole genome shotgun (WGS) entry which is preliminary data.</text>
</comment>
<evidence type="ECO:0000313" key="3">
    <source>
        <dbReference type="EMBL" id="CAA0813257.1"/>
    </source>
</evidence>
<feature type="domain" description="DUF1985" evidence="2">
    <location>
        <begin position="191"/>
        <end position="323"/>
    </location>
</feature>
<dbReference type="EMBL" id="CACSLK010011299">
    <property type="protein sequence ID" value="CAA0813257.1"/>
    <property type="molecule type" value="Genomic_DNA"/>
</dbReference>
<dbReference type="AlphaFoldDB" id="A0A9N7MRM5"/>
<dbReference type="OrthoDB" id="1930729at2759"/>
<gene>
    <name evidence="3" type="ORF">SHERM_13816</name>
</gene>
<dbReference type="InterPro" id="IPR015410">
    <property type="entry name" value="DUF1985"/>
</dbReference>
<feature type="region of interest" description="Disordered" evidence="1">
    <location>
        <begin position="1"/>
        <end position="32"/>
    </location>
</feature>
<sequence>MAKTKFGRSPSVGDENFTHRRSSSRLRDINLNKHPSLVQKKLRFDKKVARSGKNMKLSDSDFEDEIQANVSDSEECSVDEEEDDKVIKEKSKKRKIRGRPLHKPCVDSRNPVEELNISESFKEWELLIPYPRNINAKIMSSNDNSKDGSTINEIKKMLTPQQLEIFRSSAFGKFLDLPLCKVQIQLVNHILLREVYQSRSNEIWFDFGGKLLRFGIDEFALITGLKCIGSCKKLNIPKVQQGLYDKYFAEVGLSRNCIRWQFLKRSWKSDDDAVKFAKLHFLGNFLMGSQDTHRVERCYLNVIDGSEFDEYPWGVDVFEFTMQYLKKSIRNRQQMHNNVKTDGSGYLYRCYGLILALQIWFYEICKTADGMVCKSLQGQPIPRLLRWEVRDSFNRLFIERAFSNLDSSKFKNVSPTPAEKQALLLGPFFNNKNEFIKNDSQFYGKSQNTNDSEVINRMNSISRDLDNLKQLFFDFSKRVIAELELFKETFIVSMLYI</sequence>
<name>A0A9N7MRM5_STRHE</name>
<dbReference type="PANTHER" id="PTHR48449:SF1">
    <property type="entry name" value="DUF1985 DOMAIN-CONTAINING PROTEIN"/>
    <property type="match status" value="1"/>
</dbReference>
<evidence type="ECO:0000256" key="1">
    <source>
        <dbReference type="SAM" id="MobiDB-lite"/>
    </source>
</evidence>
<evidence type="ECO:0000259" key="2">
    <source>
        <dbReference type="Pfam" id="PF09331"/>
    </source>
</evidence>
<organism evidence="3 4">
    <name type="scientific">Striga hermonthica</name>
    <name type="common">Purple witchweed</name>
    <name type="synonym">Buchnera hermonthica</name>
    <dbReference type="NCBI Taxonomy" id="68872"/>
    <lineage>
        <taxon>Eukaryota</taxon>
        <taxon>Viridiplantae</taxon>
        <taxon>Streptophyta</taxon>
        <taxon>Embryophyta</taxon>
        <taxon>Tracheophyta</taxon>
        <taxon>Spermatophyta</taxon>
        <taxon>Magnoliopsida</taxon>
        <taxon>eudicotyledons</taxon>
        <taxon>Gunneridae</taxon>
        <taxon>Pentapetalae</taxon>
        <taxon>asterids</taxon>
        <taxon>lamiids</taxon>
        <taxon>Lamiales</taxon>
        <taxon>Orobanchaceae</taxon>
        <taxon>Buchnereae</taxon>
        <taxon>Striga</taxon>
    </lineage>
</organism>
<dbReference type="Pfam" id="PF09331">
    <property type="entry name" value="DUF1985"/>
    <property type="match status" value="1"/>
</dbReference>
<dbReference type="PANTHER" id="PTHR48449">
    <property type="entry name" value="DUF1985 DOMAIN-CONTAINING PROTEIN"/>
    <property type="match status" value="1"/>
</dbReference>
<proteinExistence type="predicted"/>
<dbReference type="Proteomes" id="UP001153555">
    <property type="component" value="Unassembled WGS sequence"/>
</dbReference>
<evidence type="ECO:0000313" key="4">
    <source>
        <dbReference type="Proteomes" id="UP001153555"/>
    </source>
</evidence>
<keyword evidence="4" id="KW-1185">Reference proteome</keyword>